<keyword evidence="2" id="KW-1185">Reference proteome</keyword>
<name>A0A9D3S4V9_ANGAN</name>
<proteinExistence type="predicted"/>
<gene>
    <name evidence="1" type="ORF">ANANG_G00080460</name>
</gene>
<organism evidence="1 2">
    <name type="scientific">Anguilla anguilla</name>
    <name type="common">European freshwater eel</name>
    <name type="synonym">Muraena anguilla</name>
    <dbReference type="NCBI Taxonomy" id="7936"/>
    <lineage>
        <taxon>Eukaryota</taxon>
        <taxon>Metazoa</taxon>
        <taxon>Chordata</taxon>
        <taxon>Craniata</taxon>
        <taxon>Vertebrata</taxon>
        <taxon>Euteleostomi</taxon>
        <taxon>Actinopterygii</taxon>
        <taxon>Neopterygii</taxon>
        <taxon>Teleostei</taxon>
        <taxon>Anguilliformes</taxon>
        <taxon>Anguillidae</taxon>
        <taxon>Anguilla</taxon>
    </lineage>
</organism>
<protein>
    <submittedName>
        <fullName evidence="1">Uncharacterized protein</fullName>
    </submittedName>
</protein>
<evidence type="ECO:0000313" key="1">
    <source>
        <dbReference type="EMBL" id="KAG5850272.1"/>
    </source>
</evidence>
<reference evidence="1" key="1">
    <citation type="submission" date="2021-01" db="EMBL/GenBank/DDBJ databases">
        <title>A chromosome-scale assembly of European eel, Anguilla anguilla.</title>
        <authorList>
            <person name="Henkel C."/>
            <person name="Jong-Raadsen S.A."/>
            <person name="Dufour S."/>
            <person name="Weltzien F.-A."/>
            <person name="Palstra A.P."/>
            <person name="Pelster B."/>
            <person name="Spaink H.P."/>
            <person name="Van Den Thillart G.E."/>
            <person name="Jansen H."/>
            <person name="Zahm M."/>
            <person name="Klopp C."/>
            <person name="Cedric C."/>
            <person name="Louis A."/>
            <person name="Berthelot C."/>
            <person name="Parey E."/>
            <person name="Roest Crollius H."/>
            <person name="Montfort J."/>
            <person name="Robinson-Rechavi M."/>
            <person name="Bucao C."/>
            <person name="Bouchez O."/>
            <person name="Gislard M."/>
            <person name="Lluch J."/>
            <person name="Milhes M."/>
            <person name="Lampietro C."/>
            <person name="Lopez Roques C."/>
            <person name="Donnadieu C."/>
            <person name="Braasch I."/>
            <person name="Desvignes T."/>
            <person name="Postlethwait J."/>
            <person name="Bobe J."/>
            <person name="Guiguen Y."/>
            <person name="Dirks R."/>
        </authorList>
    </citation>
    <scope>NUCLEOTIDE SEQUENCE</scope>
    <source>
        <strain evidence="1">Tag_6206</strain>
        <tissue evidence="1">Liver</tissue>
    </source>
</reference>
<accession>A0A9D3S4V9</accession>
<sequence length="167" mass="18849">MSGCVPFYQKHHRHYDRGYRSKEVQSALSQYQHSSSFSARSSSISKGAKAALFSEIEETNLSPLAKRAKPTYLAFDKENQIIGYVVPLFKGSQEFASGLSDTEEARLKETAGYLARRDLFSSDLKEERAEIRQTSRRVAMRESAERIALKKTVSAEYSFCIPFSLSS</sequence>
<evidence type="ECO:0000313" key="2">
    <source>
        <dbReference type="Proteomes" id="UP001044222"/>
    </source>
</evidence>
<dbReference type="AlphaFoldDB" id="A0A9D3S4V9"/>
<comment type="caution">
    <text evidence="1">The sequence shown here is derived from an EMBL/GenBank/DDBJ whole genome shotgun (WGS) entry which is preliminary data.</text>
</comment>
<dbReference type="EMBL" id="JAFIRN010000004">
    <property type="protein sequence ID" value="KAG5850272.1"/>
    <property type="molecule type" value="Genomic_DNA"/>
</dbReference>
<dbReference type="Proteomes" id="UP001044222">
    <property type="component" value="Unassembled WGS sequence"/>
</dbReference>